<evidence type="ECO:0000256" key="5">
    <source>
        <dbReference type="ARBA" id="ARBA00023136"/>
    </source>
</evidence>
<organism evidence="8 9">
    <name type="scientific">Phakopsora pachyrhizi</name>
    <name type="common">Asian soybean rust disease fungus</name>
    <dbReference type="NCBI Taxonomy" id="170000"/>
    <lineage>
        <taxon>Eukaryota</taxon>
        <taxon>Fungi</taxon>
        <taxon>Dikarya</taxon>
        <taxon>Basidiomycota</taxon>
        <taxon>Pucciniomycotina</taxon>
        <taxon>Pucciniomycetes</taxon>
        <taxon>Pucciniales</taxon>
        <taxon>Phakopsoraceae</taxon>
        <taxon>Phakopsora</taxon>
    </lineage>
</organism>
<keyword evidence="3 7" id="KW-0812">Transmembrane</keyword>
<feature type="transmembrane region" description="Helical" evidence="7">
    <location>
        <begin position="296"/>
        <end position="319"/>
    </location>
</feature>
<comment type="caution">
    <text evidence="8">The sequence shown here is derived from an EMBL/GenBank/DDBJ whole genome shotgun (WGS) entry which is preliminary data.</text>
</comment>
<accession>A0AAV0B660</accession>
<keyword evidence="9" id="KW-1185">Reference proteome</keyword>
<sequence length="325" mass="36767">MAEKNVYPPSKVPLSSGPSQASGENLNIALFRRRGTVLRRPNDQSNSGLELDLIRRIRPNLNRLGRFFLVSTFVEDSIRVTSQSKDQISFLNREYDLSKKVASGFLIFNVLTMVLCSILVVTERYPQVAFFGLLSTMIAQGIVYSILSDATFLCLNLSLLGGLMLNVSNHMLKEREKLRLMEQRTMSMNLPSSPDDEDRFKSRLRLIQFVGRILLVAFYVGHTIFIYVDLEEEFSIMIGLIGLLSIGASLMVAVGFKAQWSTMFLLIVSSIVNVLANDWWSSPKDHPERDFRRYDFFQALSILGGMMLLIYQGPGGISLDEKRSK</sequence>
<dbReference type="InterPro" id="IPR002995">
    <property type="entry name" value="Surf4"/>
</dbReference>
<dbReference type="AlphaFoldDB" id="A0AAV0B660"/>
<keyword evidence="4 7" id="KW-1133">Transmembrane helix</keyword>
<evidence type="ECO:0000256" key="7">
    <source>
        <dbReference type="SAM" id="Phobius"/>
    </source>
</evidence>
<protein>
    <submittedName>
        <fullName evidence="8">SURF4 family-domain-containing protein</fullName>
    </submittedName>
</protein>
<feature type="region of interest" description="Disordered" evidence="6">
    <location>
        <begin position="1"/>
        <end position="21"/>
    </location>
</feature>
<evidence type="ECO:0000313" key="9">
    <source>
        <dbReference type="Proteomes" id="UP001153365"/>
    </source>
</evidence>
<evidence type="ECO:0000256" key="1">
    <source>
        <dbReference type="ARBA" id="ARBA00004141"/>
    </source>
</evidence>
<evidence type="ECO:0000256" key="2">
    <source>
        <dbReference type="ARBA" id="ARBA00006945"/>
    </source>
</evidence>
<dbReference type="Proteomes" id="UP001153365">
    <property type="component" value="Unassembled WGS sequence"/>
</dbReference>
<comment type="similarity">
    <text evidence="2">Belongs to the SURF4 family.</text>
</comment>
<evidence type="ECO:0000313" key="8">
    <source>
        <dbReference type="EMBL" id="CAH7678684.1"/>
    </source>
</evidence>
<dbReference type="Pfam" id="PF02077">
    <property type="entry name" value="SURF4"/>
    <property type="match status" value="1"/>
</dbReference>
<feature type="transmembrane region" description="Helical" evidence="7">
    <location>
        <begin position="101"/>
        <end position="121"/>
    </location>
</feature>
<evidence type="ECO:0000256" key="3">
    <source>
        <dbReference type="ARBA" id="ARBA00022692"/>
    </source>
</evidence>
<dbReference type="GO" id="GO:0016020">
    <property type="term" value="C:membrane"/>
    <property type="evidence" value="ECO:0007669"/>
    <property type="project" value="UniProtKB-SubCell"/>
</dbReference>
<evidence type="ECO:0000256" key="6">
    <source>
        <dbReference type="SAM" id="MobiDB-lite"/>
    </source>
</evidence>
<gene>
    <name evidence="8" type="ORF">PPACK8108_LOCUS13141</name>
</gene>
<feature type="transmembrane region" description="Helical" evidence="7">
    <location>
        <begin position="209"/>
        <end position="228"/>
    </location>
</feature>
<proteinExistence type="inferred from homology"/>
<feature type="transmembrane region" description="Helical" evidence="7">
    <location>
        <begin position="234"/>
        <end position="253"/>
    </location>
</feature>
<keyword evidence="5 7" id="KW-0472">Membrane</keyword>
<dbReference type="EMBL" id="CALTRL010003226">
    <property type="protein sequence ID" value="CAH7678684.1"/>
    <property type="molecule type" value="Genomic_DNA"/>
</dbReference>
<comment type="subcellular location">
    <subcellularLocation>
        <location evidence="1">Membrane</location>
        <topology evidence="1">Multi-pass membrane protein</topology>
    </subcellularLocation>
</comment>
<feature type="transmembrane region" description="Helical" evidence="7">
    <location>
        <begin position="260"/>
        <end position="276"/>
    </location>
</feature>
<evidence type="ECO:0000256" key="4">
    <source>
        <dbReference type="ARBA" id="ARBA00022989"/>
    </source>
</evidence>
<reference evidence="8" key="1">
    <citation type="submission" date="2022-06" db="EMBL/GenBank/DDBJ databases">
        <authorList>
            <consortium name="SYNGENTA / RWTH Aachen University"/>
        </authorList>
    </citation>
    <scope>NUCLEOTIDE SEQUENCE</scope>
</reference>
<name>A0AAV0B660_PHAPC</name>